<evidence type="ECO:0000313" key="4">
    <source>
        <dbReference type="EMBL" id="OHT06297.1"/>
    </source>
</evidence>
<dbReference type="SUPFAM" id="SSF53300">
    <property type="entry name" value="vWA-like"/>
    <property type="match status" value="1"/>
</dbReference>
<dbReference type="AlphaFoldDB" id="A0A1J4K4C2"/>
<dbReference type="VEuPathDB" id="TrichDB:TRFO_25624"/>
<proteinExistence type="predicted"/>
<dbReference type="Proteomes" id="UP000179807">
    <property type="component" value="Unassembled WGS sequence"/>
</dbReference>
<dbReference type="GeneID" id="94839181"/>
<dbReference type="RefSeq" id="XP_068359433.1">
    <property type="nucleotide sequence ID" value="XM_068504477.1"/>
</dbReference>
<dbReference type="Pfam" id="PF13768">
    <property type="entry name" value="VWA_3"/>
    <property type="match status" value="1"/>
</dbReference>
<feature type="domain" description="VWFA" evidence="2">
    <location>
        <begin position="268"/>
        <end position="436"/>
    </location>
</feature>
<dbReference type="EMBL" id="MLAK01000729">
    <property type="protein sequence ID" value="OHT06297.1"/>
    <property type="molecule type" value="Genomic_DNA"/>
</dbReference>
<keyword evidence="5" id="KW-1185">Reference proteome</keyword>
<dbReference type="PANTHER" id="PTHR45737:SF6">
    <property type="entry name" value="VON WILLEBRAND FACTOR A DOMAIN-CONTAINING PROTEIN 5A"/>
    <property type="match status" value="1"/>
</dbReference>
<organism evidence="4 5">
    <name type="scientific">Tritrichomonas foetus</name>
    <dbReference type="NCBI Taxonomy" id="1144522"/>
    <lineage>
        <taxon>Eukaryota</taxon>
        <taxon>Metamonada</taxon>
        <taxon>Parabasalia</taxon>
        <taxon>Tritrichomonadida</taxon>
        <taxon>Tritrichomonadidae</taxon>
        <taxon>Tritrichomonas</taxon>
    </lineage>
</organism>
<evidence type="ECO:0000259" key="2">
    <source>
        <dbReference type="PROSITE" id="PS50234"/>
    </source>
</evidence>
<dbReference type="OrthoDB" id="1729737at2759"/>
<name>A0A1J4K4C2_9EUKA</name>
<dbReference type="Gene3D" id="3.40.50.410">
    <property type="entry name" value="von Willebrand factor, type A domain"/>
    <property type="match status" value="1"/>
</dbReference>
<feature type="region of interest" description="Disordered" evidence="1">
    <location>
        <begin position="650"/>
        <end position="674"/>
    </location>
</feature>
<evidence type="ECO:0008006" key="6">
    <source>
        <dbReference type="Google" id="ProtNLM"/>
    </source>
</evidence>
<dbReference type="PANTHER" id="PTHR45737">
    <property type="entry name" value="VON WILLEBRAND FACTOR A DOMAIN-CONTAINING PROTEIN 5A"/>
    <property type="match status" value="1"/>
</dbReference>
<dbReference type="Pfam" id="PF08487">
    <property type="entry name" value="VIT"/>
    <property type="match status" value="1"/>
</dbReference>
<evidence type="ECO:0000313" key="5">
    <source>
        <dbReference type="Proteomes" id="UP000179807"/>
    </source>
</evidence>
<reference evidence="4" key="1">
    <citation type="submission" date="2016-10" db="EMBL/GenBank/DDBJ databases">
        <authorList>
            <person name="Benchimol M."/>
            <person name="Almeida L.G."/>
            <person name="Vasconcelos A.T."/>
            <person name="Perreira-Neves A."/>
            <person name="Rosa I.A."/>
            <person name="Tasca T."/>
            <person name="Bogo M.R."/>
            <person name="de Souza W."/>
        </authorList>
    </citation>
    <scope>NUCLEOTIDE SEQUENCE [LARGE SCALE GENOMIC DNA]</scope>
    <source>
        <strain evidence="4">K</strain>
    </source>
</reference>
<gene>
    <name evidence="4" type="ORF">TRFO_25624</name>
</gene>
<accession>A0A1J4K4C2</accession>
<evidence type="ECO:0000256" key="1">
    <source>
        <dbReference type="SAM" id="MobiDB-lite"/>
    </source>
</evidence>
<feature type="domain" description="VIT" evidence="3">
    <location>
        <begin position="4"/>
        <end position="132"/>
    </location>
</feature>
<dbReference type="InterPro" id="IPR036465">
    <property type="entry name" value="vWFA_dom_sf"/>
</dbReference>
<dbReference type="PROSITE" id="PS51468">
    <property type="entry name" value="VIT"/>
    <property type="match status" value="1"/>
</dbReference>
<protein>
    <recommendedName>
        <fullName evidence="6">von Willebrand factor type A domain containing protein</fullName>
    </recommendedName>
</protein>
<evidence type="ECO:0000259" key="3">
    <source>
        <dbReference type="PROSITE" id="PS51468"/>
    </source>
</evidence>
<dbReference type="InterPro" id="IPR013694">
    <property type="entry name" value="VIT"/>
</dbReference>
<sequence length="842" mass="95939">MVFGSVVFINSEKHREIPKHTYAKYEGHQCGFLSSFTFEQVFENVSTKECEYRFVYPSESKVCIYKIVFSIDEQENELKLHDLKQATEINQNMISSGYNLNLSETLPSGYNESIIGDLKPGQILKVSQYFSVKSQTVNSKTISTTVPLDIANPHGRSYPIPRFDFVMYINNLKINDIDTISSNFENGIFTKNKDKDSKYELKSYFQICSNEKDHSDNTVDEIEENHSTMITINTVYSHDLTSLAFKSKNILTLSIIPPLEIHETLDNEYIIMIDCSGSMSGSPINKAKEALEVFIRSLPVSCTFNVIRFGSTFEFLFETPLQYTEETVNKALKLARTLKADLGGTELLSPLQFIVKNQRRSRQIFIVTDGDVDDNDVILKLIRNNDDNRVFSIGMGRSADPVLVEGLATVSGGLSDFVFGNDSLAEKIINMLTYSISARLSNLRILVNGKEIQITPKSTTHLISQKVQTIYSINEDNNNTINITDNCDINSSSIIIIEGIYMNESINFSIENILIDDEECYLKTESIYALCADDLIREIESDIHSSLHPTDILINQCKEISLKSGIPSEYTSYTGFVQGKSCKKEHIRRKSSLGFGFDEINTSSSRGSILRDADNLNHNQNIKLEFTYSSDKLDIGSNLMDDDDNMSYSNNCPHIIDSNDSDSTTKESNHEKKKSGFSHFFSNIFKKKNKKGTKINDNDVTELNDLQPEINTDNHITLNEKRTITIENDEFEIIRPHEPRFGEFDFMNLLSNQHFTGYFHNIEFILKMAGKTQDIELQTIMQSHKLDNNKISTVLSISLIRKNLPEKQGVWYMIEEKALKWLTEQNISEVDKIFLDIQHFLK</sequence>
<dbReference type="SMART" id="SM00327">
    <property type="entry name" value="VWA"/>
    <property type="match status" value="1"/>
</dbReference>
<dbReference type="PROSITE" id="PS50234">
    <property type="entry name" value="VWFA"/>
    <property type="match status" value="1"/>
</dbReference>
<comment type="caution">
    <text evidence="4">The sequence shown here is derived from an EMBL/GenBank/DDBJ whole genome shotgun (WGS) entry which is preliminary data.</text>
</comment>
<dbReference type="InterPro" id="IPR002035">
    <property type="entry name" value="VWF_A"/>
</dbReference>